<proteinExistence type="predicted"/>
<gene>
    <name evidence="2" type="ORF">K6K41_14655</name>
</gene>
<dbReference type="AlphaFoldDB" id="A0A9E6UN33"/>
<dbReference type="Pfam" id="PF06904">
    <property type="entry name" value="Extensin-like_C"/>
    <property type="match status" value="1"/>
</dbReference>
<evidence type="ECO:0000259" key="1">
    <source>
        <dbReference type="Pfam" id="PF06904"/>
    </source>
</evidence>
<sequence length="210" mass="22874">MVLGVFAAIVWSDPDAYWPLDLDQPPGLFTQWRIRLLADEPLACQRTLARADIAASLAPERPQRNGCGYDDAVVLSGGALAETPAMRCATAAAYALWLRHVVQPAAERRLGARVARVRTFGAFSCRDIAGRPGRRSQHATANAIDVSGFELADGRTVTLSRDWNKGEPGRFLREVRDGACGLFAGVLSPDWNAAHADHFHLDLGRAQICR</sequence>
<dbReference type="InterPro" id="IPR009683">
    <property type="entry name" value="Extensin-like_C"/>
</dbReference>
<feature type="domain" description="Extensin-like C-terminal" evidence="1">
    <location>
        <begin position="43"/>
        <end position="210"/>
    </location>
</feature>
<evidence type="ECO:0000313" key="3">
    <source>
        <dbReference type="Proteomes" id="UP000825701"/>
    </source>
</evidence>
<keyword evidence="3" id="KW-1185">Reference proteome</keyword>
<reference evidence="2" key="1">
    <citation type="submission" date="2021-08" db="EMBL/GenBank/DDBJ databases">
        <authorList>
            <person name="Zhang H."/>
            <person name="Xu M."/>
            <person name="Yu Z."/>
            <person name="Yang L."/>
            <person name="Cai Y."/>
        </authorList>
    </citation>
    <scope>NUCLEOTIDE SEQUENCE</scope>
    <source>
        <strain evidence="2">CHL1</strain>
    </source>
</reference>
<name>A0A9E6UN33_9HYPH</name>
<organism evidence="2 3">
    <name type="scientific">Chenggangzhangella methanolivorans</name>
    <dbReference type="NCBI Taxonomy" id="1437009"/>
    <lineage>
        <taxon>Bacteria</taxon>
        <taxon>Pseudomonadati</taxon>
        <taxon>Pseudomonadota</taxon>
        <taxon>Alphaproteobacteria</taxon>
        <taxon>Hyphomicrobiales</taxon>
        <taxon>Methylopilaceae</taxon>
        <taxon>Chenggangzhangella</taxon>
    </lineage>
</organism>
<accession>A0A9E6UN33</accession>
<dbReference type="EMBL" id="CP081869">
    <property type="protein sequence ID" value="QZO02387.1"/>
    <property type="molecule type" value="Genomic_DNA"/>
</dbReference>
<dbReference type="KEGG" id="cmet:K6K41_14655"/>
<protein>
    <submittedName>
        <fullName evidence="2">Extensin family protein</fullName>
    </submittedName>
</protein>
<dbReference type="Proteomes" id="UP000825701">
    <property type="component" value="Chromosome"/>
</dbReference>
<evidence type="ECO:0000313" key="2">
    <source>
        <dbReference type="EMBL" id="QZO02387.1"/>
    </source>
</evidence>